<evidence type="ECO:0000256" key="1">
    <source>
        <dbReference type="SAM" id="Phobius"/>
    </source>
</evidence>
<gene>
    <name evidence="3" type="ORF">SAMN02745132_01032</name>
</gene>
<evidence type="ECO:0000313" key="4">
    <source>
        <dbReference type="Proteomes" id="UP000190162"/>
    </source>
</evidence>
<dbReference type="EMBL" id="FUXU01000008">
    <property type="protein sequence ID" value="SKA49082.1"/>
    <property type="molecule type" value="Genomic_DNA"/>
</dbReference>
<dbReference type="GO" id="GO:0016887">
    <property type="term" value="F:ATP hydrolysis activity"/>
    <property type="evidence" value="ECO:0007669"/>
    <property type="project" value="InterPro"/>
</dbReference>
<dbReference type="OrthoDB" id="6189127at2"/>
<proteinExistence type="predicted"/>
<dbReference type="Pfam" id="PF13401">
    <property type="entry name" value="AAA_22"/>
    <property type="match status" value="1"/>
</dbReference>
<dbReference type="PROSITE" id="PS51724">
    <property type="entry name" value="SPOR"/>
    <property type="match status" value="1"/>
</dbReference>
<keyword evidence="1" id="KW-1133">Transmembrane helix</keyword>
<dbReference type="RefSeq" id="WP_078751491.1">
    <property type="nucleotide sequence ID" value="NZ_FUXU01000008.1"/>
</dbReference>
<dbReference type="Gene3D" id="3.30.70.1070">
    <property type="entry name" value="Sporulation related repeat"/>
    <property type="match status" value="1"/>
</dbReference>
<dbReference type="Proteomes" id="UP000190162">
    <property type="component" value="Unassembled WGS sequence"/>
</dbReference>
<dbReference type="SUPFAM" id="SSF110997">
    <property type="entry name" value="Sporulation related repeat"/>
    <property type="match status" value="1"/>
</dbReference>
<dbReference type="InterPro" id="IPR052026">
    <property type="entry name" value="ExeA_AAA_ATPase_DNA-bind"/>
</dbReference>
<dbReference type="InterPro" id="IPR036680">
    <property type="entry name" value="SPOR-like_sf"/>
</dbReference>
<dbReference type="InterPro" id="IPR049945">
    <property type="entry name" value="AAA_22"/>
</dbReference>
<protein>
    <submittedName>
        <fullName evidence="3">DamX protein</fullName>
    </submittedName>
</protein>
<evidence type="ECO:0000313" key="3">
    <source>
        <dbReference type="EMBL" id="SKA49082.1"/>
    </source>
</evidence>
<evidence type="ECO:0000259" key="2">
    <source>
        <dbReference type="PROSITE" id="PS51724"/>
    </source>
</evidence>
<dbReference type="AlphaFoldDB" id="A0A1T4U8H2"/>
<accession>A0A1T4U8H2</accession>
<feature type="domain" description="SPOR" evidence="2">
    <location>
        <begin position="422"/>
        <end position="500"/>
    </location>
</feature>
<dbReference type="PANTHER" id="PTHR35894">
    <property type="entry name" value="GENERAL SECRETION PATHWAY PROTEIN A-RELATED"/>
    <property type="match status" value="1"/>
</dbReference>
<dbReference type="Gene3D" id="3.40.50.300">
    <property type="entry name" value="P-loop containing nucleotide triphosphate hydrolases"/>
    <property type="match status" value="1"/>
</dbReference>
<dbReference type="PANTHER" id="PTHR35894:SF7">
    <property type="entry name" value="GENERAL SECRETION PATHWAY PROTEIN A-RELATED"/>
    <property type="match status" value="1"/>
</dbReference>
<keyword evidence="1" id="KW-0472">Membrane</keyword>
<feature type="transmembrane region" description="Helical" evidence="1">
    <location>
        <begin position="229"/>
        <end position="251"/>
    </location>
</feature>
<sequence length="512" mass="56329">MIALDFDSQIQLLSRIQFLTRFSSNLVQVTGETGAGKTWLSERYLENWANEPTQSLLICNNSQQDAQHRAIILRQIVRDGVFNENDSMLQSLEYMLEGNSVHALIVIDNAQRLSANIIAELWSLVTEAQQRNNWQINVLLFSLRGKLNKWLHKVSYGQGVKPLELEVSPLADNEREMFIEVMMVSHQLDAAQRRALKAKAALLPSLPGALKGLGQQEIPSMEEKKRRSLIPLVLLVLFLLVIGGGLVWWAVKPQMQTAPTEIAEAVTDGVKSLTEILDEKEKQLNEEGINAEGDPATSGKVTDDIIDLPLDPVVEGMTVGRRDPSRRIVVPDNVVDAIIDDQETGGDGTAVVPEPLISELLSPEAAHVEAVIPTVAANQATLSKTAVAPLQVATSQSESIPVATVAKPPLADTPMANNVLLTVPASRYALQLAALQSKRAVDEFMQEYELASLALVYETRRNGEPWFMVLVGDYPTVAEARKAEVQLPENVRNLSPWAKSFTQIHKEIGLAN</sequence>
<keyword evidence="4" id="KW-1185">Reference proteome</keyword>
<dbReference type="GO" id="GO:0042834">
    <property type="term" value="F:peptidoglycan binding"/>
    <property type="evidence" value="ECO:0007669"/>
    <property type="project" value="InterPro"/>
</dbReference>
<dbReference type="SUPFAM" id="SSF52540">
    <property type="entry name" value="P-loop containing nucleoside triphosphate hydrolases"/>
    <property type="match status" value="1"/>
</dbReference>
<keyword evidence="1" id="KW-0812">Transmembrane</keyword>
<reference evidence="4" key="1">
    <citation type="submission" date="2017-02" db="EMBL/GenBank/DDBJ databases">
        <authorList>
            <person name="Varghese N."/>
            <person name="Submissions S."/>
        </authorList>
    </citation>
    <scope>NUCLEOTIDE SEQUENCE [LARGE SCALE GENOMIC DNA]</scope>
    <source>
        <strain evidence="4">DSM 22720</strain>
    </source>
</reference>
<organism evidence="3 4">
    <name type="scientific">Enterovibrio nigricans DSM 22720</name>
    <dbReference type="NCBI Taxonomy" id="1121868"/>
    <lineage>
        <taxon>Bacteria</taxon>
        <taxon>Pseudomonadati</taxon>
        <taxon>Pseudomonadota</taxon>
        <taxon>Gammaproteobacteria</taxon>
        <taxon>Vibrionales</taxon>
        <taxon>Vibrionaceae</taxon>
        <taxon>Enterovibrio</taxon>
    </lineage>
</organism>
<dbReference type="InterPro" id="IPR007730">
    <property type="entry name" value="SPOR-like_dom"/>
</dbReference>
<name>A0A1T4U8H2_9GAMM</name>
<dbReference type="Pfam" id="PF05036">
    <property type="entry name" value="SPOR"/>
    <property type="match status" value="1"/>
</dbReference>
<dbReference type="InterPro" id="IPR027417">
    <property type="entry name" value="P-loop_NTPase"/>
</dbReference>